<dbReference type="RefSeq" id="WP_058462972.1">
    <property type="nucleotide sequence ID" value="NZ_CAAAHS010000001.1"/>
</dbReference>
<dbReference type="AlphaFoldDB" id="A0A0W0R0P2"/>
<reference evidence="1 3" key="1">
    <citation type="submission" date="2015-11" db="EMBL/GenBank/DDBJ databases">
        <title>Identification of large and diverse effector repertoires of 38 Legionella species.</title>
        <authorList>
            <person name="Burstein D."/>
            <person name="Amaro F."/>
            <person name="Zusman T."/>
            <person name="Lifshitz Z."/>
            <person name="Cohen O."/>
            <person name="Gilbert J.A."/>
            <person name="Pupko T."/>
            <person name="Shuman H.A."/>
            <person name="Segal G."/>
        </authorList>
    </citation>
    <scope>NUCLEOTIDE SEQUENCE [LARGE SCALE GENOMIC DNA]</scope>
    <source>
        <strain evidence="1 3">1762-AUS-E</strain>
    </source>
</reference>
<organism evidence="1 3">
    <name type="scientific">Legionella adelaidensis</name>
    <dbReference type="NCBI Taxonomy" id="45056"/>
    <lineage>
        <taxon>Bacteria</taxon>
        <taxon>Pseudomonadati</taxon>
        <taxon>Pseudomonadota</taxon>
        <taxon>Gammaproteobacteria</taxon>
        <taxon>Legionellales</taxon>
        <taxon>Legionellaceae</taxon>
        <taxon>Legionella</taxon>
    </lineage>
</organism>
<dbReference type="PATRIC" id="fig|45056.6.peg.1969"/>
<keyword evidence="3" id="KW-1185">Reference proteome</keyword>
<dbReference type="STRING" id="45056.Lade_1907"/>
<name>A0A0W0R0P2_9GAMM</name>
<geneLocation type="plasmid" evidence="2 4">
    <name>24</name>
</geneLocation>
<dbReference type="Proteomes" id="UP000281170">
    <property type="component" value="Plasmid 24"/>
</dbReference>
<proteinExistence type="predicted"/>
<dbReference type="EMBL" id="LR134433">
    <property type="protein sequence ID" value="VEH86080.1"/>
    <property type="molecule type" value="Genomic_DNA"/>
</dbReference>
<evidence type="ECO:0000313" key="3">
    <source>
        <dbReference type="Proteomes" id="UP000054859"/>
    </source>
</evidence>
<dbReference type="KEGG" id="ladl:NCTC12735_01727"/>
<evidence type="ECO:0000313" key="1">
    <source>
        <dbReference type="EMBL" id="KTC64613.1"/>
    </source>
</evidence>
<evidence type="ECO:0000313" key="4">
    <source>
        <dbReference type="Proteomes" id="UP000281170"/>
    </source>
</evidence>
<sequence>MFGVSIKESKTQRFSCCLGESSYSLAAVSNGKLLFCERQDFLNKPFDAMASSFASDIERLGFIGEDCHVVLSPGQYELLQLDALAVPESEMAKAFRWKLKGLIELPLNDIAVDTFSIPPHGVVGQRKKVFVAVTLLSELKNKLNMFESAYLHVPSVTIAQMALRNLLPLMPLKQSSPVIVISLEENICNLYIFLQNQLYLERQLALTKAIVNENGPKAQNILLEIQRSIDYCLSELKLPEPDQIIFTPGFFQASALLDFLKQELPKEIFLMDLRQYLQMDFPMGFEEQTSCLYSIGGALQFSPSVQEITETA</sequence>
<accession>A0A0W0R0P2</accession>
<keyword evidence="2" id="KW-0614">Plasmid</keyword>
<evidence type="ECO:0000313" key="2">
    <source>
        <dbReference type="EMBL" id="VEH86080.1"/>
    </source>
</evidence>
<dbReference type="Proteomes" id="UP000054859">
    <property type="component" value="Unassembled WGS sequence"/>
</dbReference>
<evidence type="ECO:0008006" key="5">
    <source>
        <dbReference type="Google" id="ProtNLM"/>
    </source>
</evidence>
<dbReference type="OrthoDB" id="5296002at2"/>
<gene>
    <name evidence="1" type="ORF">Lade_1907</name>
    <name evidence="2" type="ORF">NCTC12735_01727</name>
</gene>
<dbReference type="EMBL" id="LNKA01000019">
    <property type="protein sequence ID" value="KTC64613.1"/>
    <property type="molecule type" value="Genomic_DNA"/>
</dbReference>
<reference evidence="2 4" key="2">
    <citation type="submission" date="2018-12" db="EMBL/GenBank/DDBJ databases">
        <authorList>
            <consortium name="Pathogen Informatics"/>
        </authorList>
    </citation>
    <scope>NUCLEOTIDE SEQUENCE [LARGE SCALE GENOMIC DNA]</scope>
    <source>
        <strain evidence="2 4">NCTC12735</strain>
        <plasmid evidence="4">24</plasmid>
    </source>
</reference>
<protein>
    <recommendedName>
        <fullName evidence="5">Type IV pilus assembly protein PilM</fullName>
    </recommendedName>
</protein>